<dbReference type="InterPro" id="IPR002401">
    <property type="entry name" value="Cyt_P450_E_grp-I"/>
</dbReference>
<evidence type="ECO:0000256" key="10">
    <source>
        <dbReference type="ARBA" id="ARBA00023004"/>
    </source>
</evidence>
<dbReference type="Pfam" id="PF00067">
    <property type="entry name" value="p450"/>
    <property type="match status" value="1"/>
</dbReference>
<comment type="subcellular location">
    <subcellularLocation>
        <location evidence="3">Endoplasmic reticulum membrane</location>
        <topology evidence="3">Peripheral membrane protein</topology>
    </subcellularLocation>
    <subcellularLocation>
        <location evidence="2">Microsome membrane</location>
        <topology evidence="2">Peripheral membrane protein</topology>
    </subcellularLocation>
</comment>
<evidence type="ECO:0000256" key="11">
    <source>
        <dbReference type="ARBA" id="ARBA00023033"/>
    </source>
</evidence>
<dbReference type="Ensembl" id="ENSLLET00000017936.1">
    <property type="protein sequence ID" value="ENSLLEP00000017279.1"/>
    <property type="gene ID" value="ENSLLEG00000011005.1"/>
</dbReference>
<dbReference type="AlphaFoldDB" id="A0A8C5MNI2"/>
<dbReference type="GO" id="GO:0006082">
    <property type="term" value="P:organic acid metabolic process"/>
    <property type="evidence" value="ECO:0007669"/>
    <property type="project" value="TreeGrafter"/>
</dbReference>
<evidence type="ECO:0000313" key="15">
    <source>
        <dbReference type="Ensembl" id="ENSLLEP00000017279.1"/>
    </source>
</evidence>
<keyword evidence="10 13" id="KW-0408">Iron</keyword>
<dbReference type="PANTHER" id="PTHR24300:SF302">
    <property type="entry name" value="CYTOCHROME P450"/>
    <property type="match status" value="1"/>
</dbReference>
<reference evidence="15" key="2">
    <citation type="submission" date="2025-09" db="UniProtKB">
        <authorList>
            <consortium name="Ensembl"/>
        </authorList>
    </citation>
    <scope>IDENTIFICATION</scope>
</reference>
<dbReference type="PANTHER" id="PTHR24300">
    <property type="entry name" value="CYTOCHROME P450 508A4-RELATED"/>
    <property type="match status" value="1"/>
</dbReference>
<keyword evidence="6 13" id="KW-0479">Metal-binding</keyword>
<dbReference type="OrthoDB" id="2789670at2759"/>
<dbReference type="InterPro" id="IPR017972">
    <property type="entry name" value="Cyt_P450_CS"/>
</dbReference>
<evidence type="ECO:0000256" key="13">
    <source>
        <dbReference type="PIRSR" id="PIRSR602401-1"/>
    </source>
</evidence>
<dbReference type="SUPFAM" id="SSF48264">
    <property type="entry name" value="Cytochrome P450"/>
    <property type="match status" value="1"/>
</dbReference>
<dbReference type="GO" id="GO:0020037">
    <property type="term" value="F:heme binding"/>
    <property type="evidence" value="ECO:0007669"/>
    <property type="project" value="InterPro"/>
</dbReference>
<evidence type="ECO:0000256" key="1">
    <source>
        <dbReference type="ARBA" id="ARBA00001971"/>
    </source>
</evidence>
<accession>A0A8C5MNI2</accession>
<dbReference type="GO" id="GO:0006805">
    <property type="term" value="P:xenobiotic metabolic process"/>
    <property type="evidence" value="ECO:0007669"/>
    <property type="project" value="TreeGrafter"/>
</dbReference>
<dbReference type="FunFam" id="1.10.630.10:FF:000238">
    <property type="entry name" value="Cytochrome P450 2A6"/>
    <property type="match status" value="1"/>
</dbReference>
<keyword evidence="12" id="KW-0472">Membrane</keyword>
<comment type="similarity">
    <text evidence="4 14">Belongs to the cytochrome P450 family.</text>
</comment>
<sequence>METTTTTIRWGLLLMVKHTDIQEKVQEEIARVIGSSTPRYDHRFEMPYTTAVINEIQRFASILPMNLPHETSEDVTFKGYFLPKGTVIIPLLYSVLRDSTRFAEPEKFNPNHFLDSEGRFIKNDAFMPFSAGRRVCAGENLAKMELFLFFTWLLQRFIFHLPPGVTDVSFQAEVGLVTPPKPYTICAVSRF</sequence>
<dbReference type="InterPro" id="IPR050182">
    <property type="entry name" value="Cytochrome_P450_fam2"/>
</dbReference>
<dbReference type="GO" id="GO:0005506">
    <property type="term" value="F:iron ion binding"/>
    <property type="evidence" value="ECO:0007669"/>
    <property type="project" value="InterPro"/>
</dbReference>
<dbReference type="PRINTS" id="PR00463">
    <property type="entry name" value="EP450I"/>
</dbReference>
<evidence type="ECO:0000256" key="12">
    <source>
        <dbReference type="ARBA" id="ARBA00023136"/>
    </source>
</evidence>
<keyword evidence="9 14" id="KW-0560">Oxidoreductase</keyword>
<dbReference type="Gene3D" id="1.10.630.10">
    <property type="entry name" value="Cytochrome P450"/>
    <property type="match status" value="1"/>
</dbReference>
<keyword evidence="8" id="KW-0492">Microsome</keyword>
<dbReference type="PROSITE" id="PS00086">
    <property type="entry name" value="CYTOCHROME_P450"/>
    <property type="match status" value="1"/>
</dbReference>
<evidence type="ECO:0000256" key="2">
    <source>
        <dbReference type="ARBA" id="ARBA00004174"/>
    </source>
</evidence>
<evidence type="ECO:0000256" key="8">
    <source>
        <dbReference type="ARBA" id="ARBA00022848"/>
    </source>
</evidence>
<keyword evidence="5 13" id="KW-0349">Heme</keyword>
<proteinExistence type="inferred from homology"/>
<dbReference type="GO" id="GO:0016712">
    <property type="term" value="F:oxidoreductase activity, acting on paired donors, with incorporation or reduction of molecular oxygen, reduced flavin or flavoprotein as one donor, and incorporation of one atom of oxygen"/>
    <property type="evidence" value="ECO:0007669"/>
    <property type="project" value="TreeGrafter"/>
</dbReference>
<dbReference type="InterPro" id="IPR001128">
    <property type="entry name" value="Cyt_P450"/>
</dbReference>
<dbReference type="Proteomes" id="UP000694569">
    <property type="component" value="Unplaced"/>
</dbReference>
<dbReference type="PRINTS" id="PR00385">
    <property type="entry name" value="P450"/>
</dbReference>
<keyword evidence="7" id="KW-0256">Endoplasmic reticulum</keyword>
<name>A0A8C5MNI2_9ANUR</name>
<comment type="cofactor">
    <cofactor evidence="1 13">
        <name>heme</name>
        <dbReference type="ChEBI" id="CHEBI:30413"/>
    </cofactor>
</comment>
<keyword evidence="16" id="KW-1185">Reference proteome</keyword>
<evidence type="ECO:0008006" key="17">
    <source>
        <dbReference type="Google" id="ProtNLM"/>
    </source>
</evidence>
<evidence type="ECO:0000256" key="14">
    <source>
        <dbReference type="RuleBase" id="RU000461"/>
    </source>
</evidence>
<protein>
    <recommendedName>
        <fullName evidence="17">Cytochrome P450</fullName>
    </recommendedName>
</protein>
<evidence type="ECO:0000256" key="5">
    <source>
        <dbReference type="ARBA" id="ARBA00022617"/>
    </source>
</evidence>
<evidence type="ECO:0000256" key="4">
    <source>
        <dbReference type="ARBA" id="ARBA00010617"/>
    </source>
</evidence>
<dbReference type="GO" id="GO:0005789">
    <property type="term" value="C:endoplasmic reticulum membrane"/>
    <property type="evidence" value="ECO:0007669"/>
    <property type="project" value="UniProtKB-SubCell"/>
</dbReference>
<evidence type="ECO:0000256" key="3">
    <source>
        <dbReference type="ARBA" id="ARBA00004406"/>
    </source>
</evidence>
<evidence type="ECO:0000256" key="6">
    <source>
        <dbReference type="ARBA" id="ARBA00022723"/>
    </source>
</evidence>
<evidence type="ECO:0000256" key="9">
    <source>
        <dbReference type="ARBA" id="ARBA00023002"/>
    </source>
</evidence>
<evidence type="ECO:0000256" key="7">
    <source>
        <dbReference type="ARBA" id="ARBA00022824"/>
    </source>
</evidence>
<feature type="binding site" description="axial binding residue" evidence="13">
    <location>
        <position position="136"/>
    </location>
    <ligand>
        <name>heme</name>
        <dbReference type="ChEBI" id="CHEBI:30413"/>
    </ligand>
    <ligandPart>
        <name>Fe</name>
        <dbReference type="ChEBI" id="CHEBI:18248"/>
    </ligandPart>
</feature>
<reference evidence="15" key="1">
    <citation type="submission" date="2025-08" db="UniProtKB">
        <authorList>
            <consortium name="Ensembl"/>
        </authorList>
    </citation>
    <scope>IDENTIFICATION</scope>
</reference>
<dbReference type="InterPro" id="IPR036396">
    <property type="entry name" value="Cyt_P450_sf"/>
</dbReference>
<evidence type="ECO:0000313" key="16">
    <source>
        <dbReference type="Proteomes" id="UP000694569"/>
    </source>
</evidence>
<dbReference type="GeneTree" id="ENSGT00940000162510"/>
<keyword evidence="11 14" id="KW-0503">Monooxygenase</keyword>
<organism evidence="15 16">
    <name type="scientific">Leptobrachium leishanense</name>
    <name type="common">Leishan spiny toad</name>
    <dbReference type="NCBI Taxonomy" id="445787"/>
    <lineage>
        <taxon>Eukaryota</taxon>
        <taxon>Metazoa</taxon>
        <taxon>Chordata</taxon>
        <taxon>Craniata</taxon>
        <taxon>Vertebrata</taxon>
        <taxon>Euteleostomi</taxon>
        <taxon>Amphibia</taxon>
        <taxon>Batrachia</taxon>
        <taxon>Anura</taxon>
        <taxon>Pelobatoidea</taxon>
        <taxon>Megophryidae</taxon>
        <taxon>Leptobrachium</taxon>
    </lineage>
</organism>